<reference evidence="2" key="1">
    <citation type="journal article" date="2022" name="Int. J. Syst. Evol. Microbiol.">
        <title>Pseudomonas aegrilactucae sp. nov. and Pseudomonas morbosilactucae sp. nov., pathogens causing bacterial rot of lettuce in Japan.</title>
        <authorList>
            <person name="Sawada H."/>
            <person name="Fujikawa T."/>
            <person name="Satou M."/>
        </authorList>
    </citation>
    <scope>NUCLEOTIDE SEQUENCE</scope>
    <source>
        <strain evidence="2">0166_1</strain>
    </source>
</reference>
<dbReference type="KEGG" id="sbae:DSM104329_01337"/>
<evidence type="ECO:0000259" key="1">
    <source>
        <dbReference type="PROSITE" id="PS51819"/>
    </source>
</evidence>
<name>A0A9E6XV22_9ACTN</name>
<dbReference type="EMBL" id="CP087164">
    <property type="protein sequence ID" value="UGS34953.1"/>
    <property type="molecule type" value="Genomic_DNA"/>
</dbReference>
<protein>
    <recommendedName>
        <fullName evidence="1">VOC domain-containing protein</fullName>
    </recommendedName>
</protein>
<dbReference type="PROSITE" id="PS51819">
    <property type="entry name" value="VOC"/>
    <property type="match status" value="1"/>
</dbReference>
<keyword evidence="3" id="KW-1185">Reference proteome</keyword>
<dbReference type="PANTHER" id="PTHR36503:SF2">
    <property type="entry name" value="BLR2408 PROTEIN"/>
    <property type="match status" value="1"/>
</dbReference>
<dbReference type="InterPro" id="IPR053863">
    <property type="entry name" value="Glyoxy/Ble-like_N"/>
</dbReference>
<organism evidence="2 3">
    <name type="scientific">Capillimicrobium parvum</name>
    <dbReference type="NCBI Taxonomy" id="2884022"/>
    <lineage>
        <taxon>Bacteria</taxon>
        <taxon>Bacillati</taxon>
        <taxon>Actinomycetota</taxon>
        <taxon>Thermoleophilia</taxon>
        <taxon>Solirubrobacterales</taxon>
        <taxon>Capillimicrobiaceae</taxon>
        <taxon>Capillimicrobium</taxon>
    </lineage>
</organism>
<gene>
    <name evidence="2" type="ORF">DSM104329_01337</name>
</gene>
<dbReference type="Gene3D" id="3.10.180.10">
    <property type="entry name" value="2,3-Dihydroxybiphenyl 1,2-Dioxygenase, domain 1"/>
    <property type="match status" value="1"/>
</dbReference>
<accession>A0A9E6XV22</accession>
<feature type="domain" description="VOC" evidence="1">
    <location>
        <begin position="9"/>
        <end position="133"/>
    </location>
</feature>
<dbReference type="InterPro" id="IPR037523">
    <property type="entry name" value="VOC_core"/>
</dbReference>
<proteinExistence type="predicted"/>
<sequence>MTNPGHPGRMLFVTIPVADLERSKAFFAKLGFSFNPLFSDETGACMLVGEQAFVMLCSREKFAELAKLPIADPTTHTLALYCFSVSSRDEVDAVSAAALAAGGIEADGAEDYGFMYSRSFFDLDGHGWQVMWMDPAAVEQGPEAFAASVQEADAPA</sequence>
<dbReference type="SUPFAM" id="SSF54593">
    <property type="entry name" value="Glyoxalase/Bleomycin resistance protein/Dihydroxybiphenyl dioxygenase"/>
    <property type="match status" value="1"/>
</dbReference>
<dbReference type="PANTHER" id="PTHR36503">
    <property type="entry name" value="BLR2520 PROTEIN"/>
    <property type="match status" value="1"/>
</dbReference>
<dbReference type="AlphaFoldDB" id="A0A9E6XV22"/>
<evidence type="ECO:0000313" key="2">
    <source>
        <dbReference type="EMBL" id="UGS34953.1"/>
    </source>
</evidence>
<dbReference type="Pfam" id="PF22677">
    <property type="entry name" value="Ble-like_N"/>
    <property type="match status" value="1"/>
</dbReference>
<dbReference type="Proteomes" id="UP001162834">
    <property type="component" value="Chromosome"/>
</dbReference>
<evidence type="ECO:0000313" key="3">
    <source>
        <dbReference type="Proteomes" id="UP001162834"/>
    </source>
</evidence>
<dbReference type="RefSeq" id="WP_259314619.1">
    <property type="nucleotide sequence ID" value="NZ_CP087164.1"/>
</dbReference>
<dbReference type="InterPro" id="IPR029068">
    <property type="entry name" value="Glyas_Bleomycin-R_OHBP_Dase"/>
</dbReference>